<protein>
    <submittedName>
        <fullName evidence="2">Uncharacterized protein</fullName>
    </submittedName>
</protein>
<gene>
    <name evidence="2" type="ORF">DHW61_05985</name>
</gene>
<keyword evidence="1" id="KW-0472">Membrane</keyword>
<keyword evidence="1" id="KW-0812">Transmembrane</keyword>
<feature type="transmembrane region" description="Helical" evidence="1">
    <location>
        <begin position="54"/>
        <end position="71"/>
    </location>
</feature>
<sequence>MHLRTKKLAFSGLLLALTILLTILSSVFETSTFFLLAAASYLVGVNFRESGVKFGIGFYVSAILLSMILVPNKLYCLTFATISAYIVIMEIIRVYLTKKELQKLATINRVPIEKKPNAFFYIIKFVVFNVLYLPFLFLSPGLFYSGEISPMIYILFIIGGQIIFVLYDMAYDVFIQKYWKRIKKSIIRN</sequence>
<name>A0A3D2X4R1_9FIRM</name>
<keyword evidence="1" id="KW-1133">Transmembrane helix</keyword>
<reference evidence="2 3" key="1">
    <citation type="journal article" date="2018" name="Nat. Biotechnol.">
        <title>A standardized bacterial taxonomy based on genome phylogeny substantially revises the tree of life.</title>
        <authorList>
            <person name="Parks D.H."/>
            <person name="Chuvochina M."/>
            <person name="Waite D.W."/>
            <person name="Rinke C."/>
            <person name="Skarshewski A."/>
            <person name="Chaumeil P.A."/>
            <person name="Hugenholtz P."/>
        </authorList>
    </citation>
    <scope>NUCLEOTIDE SEQUENCE [LARGE SCALE GENOMIC DNA]</scope>
    <source>
        <strain evidence="2">UBA11728</strain>
    </source>
</reference>
<organism evidence="2 3">
    <name type="scientific">Lachnoclostridium phytofermentans</name>
    <dbReference type="NCBI Taxonomy" id="66219"/>
    <lineage>
        <taxon>Bacteria</taxon>
        <taxon>Bacillati</taxon>
        <taxon>Bacillota</taxon>
        <taxon>Clostridia</taxon>
        <taxon>Lachnospirales</taxon>
        <taxon>Lachnospiraceae</taxon>
    </lineage>
</organism>
<proteinExistence type="predicted"/>
<evidence type="ECO:0000313" key="3">
    <source>
        <dbReference type="Proteomes" id="UP000262969"/>
    </source>
</evidence>
<dbReference type="EMBL" id="DPVV01000204">
    <property type="protein sequence ID" value="HCL01956.1"/>
    <property type="molecule type" value="Genomic_DNA"/>
</dbReference>
<evidence type="ECO:0000256" key="1">
    <source>
        <dbReference type="SAM" id="Phobius"/>
    </source>
</evidence>
<accession>A0A3D2X4R1</accession>
<feature type="transmembrane region" description="Helical" evidence="1">
    <location>
        <begin position="77"/>
        <end position="97"/>
    </location>
</feature>
<evidence type="ECO:0000313" key="2">
    <source>
        <dbReference type="EMBL" id="HCL01956.1"/>
    </source>
</evidence>
<feature type="transmembrane region" description="Helical" evidence="1">
    <location>
        <begin position="118"/>
        <end position="139"/>
    </location>
</feature>
<dbReference type="Proteomes" id="UP000262969">
    <property type="component" value="Unassembled WGS sequence"/>
</dbReference>
<dbReference type="AlphaFoldDB" id="A0A3D2X4R1"/>
<feature type="transmembrane region" description="Helical" evidence="1">
    <location>
        <begin position="151"/>
        <end position="174"/>
    </location>
</feature>
<comment type="caution">
    <text evidence="2">The sequence shown here is derived from an EMBL/GenBank/DDBJ whole genome shotgun (WGS) entry which is preliminary data.</text>
</comment>